<evidence type="ECO:0000256" key="11">
    <source>
        <dbReference type="ARBA" id="ARBA00023128"/>
    </source>
</evidence>
<feature type="compositionally biased region" description="Polar residues" evidence="15">
    <location>
        <begin position="217"/>
        <end position="226"/>
    </location>
</feature>
<gene>
    <name evidence="16" type="ORF">A4X13_0g3375</name>
</gene>
<dbReference type="Gene3D" id="1.20.120.310">
    <property type="entry name" value="ERV/ALR sulfhydryl oxidase domain"/>
    <property type="match status" value="1"/>
</dbReference>
<feature type="region of interest" description="Disordered" evidence="15">
    <location>
        <begin position="146"/>
        <end position="189"/>
    </location>
</feature>
<dbReference type="InterPro" id="IPR020164">
    <property type="entry name" value="Cyt_c_Oxase_assmbl_COX16"/>
</dbReference>
<feature type="compositionally biased region" description="Low complexity" evidence="15">
    <location>
        <begin position="227"/>
        <end position="241"/>
    </location>
</feature>
<organism evidence="16 17">
    <name type="scientific">Tilletia indica</name>
    <dbReference type="NCBI Taxonomy" id="43049"/>
    <lineage>
        <taxon>Eukaryota</taxon>
        <taxon>Fungi</taxon>
        <taxon>Dikarya</taxon>
        <taxon>Basidiomycota</taxon>
        <taxon>Ustilaginomycotina</taxon>
        <taxon>Exobasidiomycetes</taxon>
        <taxon>Tilletiales</taxon>
        <taxon>Tilletiaceae</taxon>
        <taxon>Tilletia</taxon>
    </lineage>
</organism>
<comment type="similarity">
    <text evidence="4">Belongs to the COX16 family.</text>
</comment>
<evidence type="ECO:0000256" key="10">
    <source>
        <dbReference type="ARBA" id="ARBA00023002"/>
    </source>
</evidence>
<comment type="catalytic activity">
    <reaction evidence="14">
        <text>2 R'C(R)SH + O2 = R'C(R)S-S(R)CR' + H2O2</text>
        <dbReference type="Rhea" id="RHEA:17357"/>
        <dbReference type="ChEBI" id="CHEBI:15379"/>
        <dbReference type="ChEBI" id="CHEBI:16240"/>
        <dbReference type="ChEBI" id="CHEBI:16520"/>
        <dbReference type="ChEBI" id="CHEBI:17412"/>
        <dbReference type="EC" id="1.8.3.2"/>
    </reaction>
</comment>
<feature type="region of interest" description="Disordered" evidence="15">
    <location>
        <begin position="97"/>
        <end position="123"/>
    </location>
</feature>
<dbReference type="GO" id="GO:0050660">
    <property type="term" value="F:flavin adenine dinucleotide binding"/>
    <property type="evidence" value="ECO:0007669"/>
    <property type="project" value="TreeGrafter"/>
</dbReference>
<dbReference type="InterPro" id="IPR036774">
    <property type="entry name" value="ERV/ALR_sulphydryl_oxid_sf"/>
</dbReference>
<evidence type="ECO:0000256" key="2">
    <source>
        <dbReference type="ARBA" id="ARBA00002490"/>
    </source>
</evidence>
<dbReference type="GO" id="GO:0016971">
    <property type="term" value="F:flavin-dependent sulfhydryl oxidase activity"/>
    <property type="evidence" value="ECO:0007669"/>
    <property type="project" value="InterPro"/>
</dbReference>
<comment type="subcellular location">
    <subcellularLocation>
        <location evidence="3">Mitochondrion inner membrane</location>
        <topology evidence="3">Single-pass membrane protein</topology>
    </subcellularLocation>
</comment>
<protein>
    <recommendedName>
        <fullName evidence="14">Sulfhydryl oxidase</fullName>
        <ecNumber evidence="14">1.8.3.2</ecNumber>
    </recommendedName>
</protein>
<name>A0A177TAG2_9BASI</name>
<dbReference type="Proteomes" id="UP000077521">
    <property type="component" value="Unassembled WGS sequence"/>
</dbReference>
<dbReference type="SUPFAM" id="SSF69000">
    <property type="entry name" value="FAD-dependent thiol oxidase"/>
    <property type="match status" value="1"/>
</dbReference>
<dbReference type="Pfam" id="PF04777">
    <property type="entry name" value="Evr1_Alr"/>
    <property type="match status" value="1"/>
</dbReference>
<dbReference type="PROSITE" id="PS51324">
    <property type="entry name" value="ERV_ALR"/>
    <property type="match status" value="1"/>
</dbReference>
<dbReference type="EC" id="1.8.3.2" evidence="14"/>
<evidence type="ECO:0000256" key="14">
    <source>
        <dbReference type="RuleBase" id="RU371123"/>
    </source>
</evidence>
<evidence type="ECO:0000256" key="15">
    <source>
        <dbReference type="SAM" id="MobiDB-lite"/>
    </source>
</evidence>
<comment type="cofactor">
    <cofactor evidence="1 14">
        <name>FAD</name>
        <dbReference type="ChEBI" id="CHEBI:57692"/>
    </cofactor>
</comment>
<dbReference type="EMBL" id="LWDF02000187">
    <property type="protein sequence ID" value="KAE8254541.1"/>
    <property type="molecule type" value="Genomic_DNA"/>
</dbReference>
<comment type="function">
    <text evidence="2">Required for the assembly of the mitochondrial respiratory chain complex IV (CIV), also known as cytochrome c oxidase. May participate in merging the COX1 and COX2 assembly lines.</text>
</comment>
<keyword evidence="6 14" id="KW-0812">Transmembrane</keyword>
<keyword evidence="10 14" id="KW-0560">Oxidoreductase</keyword>
<keyword evidence="7" id="KW-0999">Mitochondrion inner membrane</keyword>
<sequence length="374" mass="41339">MPTFSSKPRRGGSGFLARVSPRISRNPILFFGLPFIFTITASSFVLAQFTQTRYDYNATKVQTLSKEEELRMSKDRRKIDVREEYFRLTSDKTDDDWDQWEPVRVPRPEGTPEWGVAPGADAASLPPRSRGWFGWLRPKKVELEGLSAEGQRREERQRIPRSGATKDGDDEEKKKTSPLAPGVVLGPDGKPCRACNSKLAFAAAMKGTTGLPKSKATPATTNAEGTSSNSSKSSSSTSAAAQIEECPPDVEALGHATWTLLHSAAAYYPPDPSPAQQTSMRNFLQALPDVYPCSSCAEALREEYAREKREGRGWEGREGVTLEQAVRGGDGRLSIWLCGLHNEVNARLGKPLFDCTAERLRQRWRDGPSDGRCD</sequence>
<keyword evidence="9 14" id="KW-1133">Transmembrane helix</keyword>
<evidence type="ECO:0000256" key="3">
    <source>
        <dbReference type="ARBA" id="ARBA00004434"/>
    </source>
</evidence>
<dbReference type="PANTHER" id="PTHR12645:SF0">
    <property type="entry name" value="FAD-LINKED SULFHYDRYL OXIDASE ALR"/>
    <property type="match status" value="1"/>
</dbReference>
<keyword evidence="11" id="KW-0496">Mitochondrion</keyword>
<keyword evidence="8 14" id="KW-0274">FAD</keyword>
<dbReference type="OrthoDB" id="17199at2759"/>
<keyword evidence="5 14" id="KW-0285">Flavoprotein</keyword>
<dbReference type="InterPro" id="IPR017905">
    <property type="entry name" value="ERV/ALR_sulphydryl_oxidase"/>
</dbReference>
<dbReference type="PANTHER" id="PTHR12645">
    <property type="entry name" value="ALR/ERV"/>
    <property type="match status" value="1"/>
</dbReference>
<evidence type="ECO:0000256" key="8">
    <source>
        <dbReference type="ARBA" id="ARBA00022827"/>
    </source>
</evidence>
<dbReference type="Pfam" id="PF14138">
    <property type="entry name" value="COX16"/>
    <property type="match status" value="1"/>
</dbReference>
<proteinExistence type="inferred from homology"/>
<dbReference type="AlphaFoldDB" id="A0A177TAG2"/>
<evidence type="ECO:0000256" key="7">
    <source>
        <dbReference type="ARBA" id="ARBA00022792"/>
    </source>
</evidence>
<feature type="region of interest" description="Disordered" evidence="15">
    <location>
        <begin position="209"/>
        <end position="243"/>
    </location>
</feature>
<evidence type="ECO:0000256" key="13">
    <source>
        <dbReference type="ARBA" id="ARBA00023157"/>
    </source>
</evidence>
<evidence type="ECO:0000256" key="12">
    <source>
        <dbReference type="ARBA" id="ARBA00023136"/>
    </source>
</evidence>
<keyword evidence="17" id="KW-1185">Reference proteome</keyword>
<evidence type="ECO:0000313" key="17">
    <source>
        <dbReference type="Proteomes" id="UP000077521"/>
    </source>
</evidence>
<dbReference type="GO" id="GO:0005743">
    <property type="term" value="C:mitochondrial inner membrane"/>
    <property type="evidence" value="ECO:0007669"/>
    <property type="project" value="UniProtKB-SubCell"/>
</dbReference>
<reference evidence="16" key="2">
    <citation type="journal article" date="2019" name="IMA Fungus">
        <title>Genome sequencing and comparison of five Tilletia species to identify candidate genes for the detection of regulated species infecting wheat.</title>
        <authorList>
            <person name="Nguyen H.D.T."/>
            <person name="Sultana T."/>
            <person name="Kesanakurti P."/>
            <person name="Hambleton S."/>
        </authorList>
    </citation>
    <scope>NUCLEOTIDE SEQUENCE</scope>
    <source>
        <strain evidence="16">DAOMC 236416</strain>
    </source>
</reference>
<keyword evidence="12 14" id="KW-0472">Membrane</keyword>
<accession>A0A177TAG2</accession>
<evidence type="ECO:0000256" key="5">
    <source>
        <dbReference type="ARBA" id="ARBA00022630"/>
    </source>
</evidence>
<evidence type="ECO:0000256" key="1">
    <source>
        <dbReference type="ARBA" id="ARBA00001974"/>
    </source>
</evidence>
<reference evidence="16" key="1">
    <citation type="submission" date="2016-04" db="EMBL/GenBank/DDBJ databases">
        <authorList>
            <person name="Nguyen H.D."/>
            <person name="Samba Siva P."/>
            <person name="Cullis J."/>
            <person name="Levesque C.A."/>
            <person name="Hambleton S."/>
        </authorList>
    </citation>
    <scope>NUCLEOTIDE SEQUENCE</scope>
    <source>
        <strain evidence="16">DAOMC 236416</strain>
    </source>
</reference>
<comment type="caution">
    <text evidence="16">The sequence shown here is derived from an EMBL/GenBank/DDBJ whole genome shotgun (WGS) entry which is preliminary data.</text>
</comment>
<feature type="compositionally biased region" description="Basic and acidic residues" evidence="15">
    <location>
        <begin position="150"/>
        <end position="175"/>
    </location>
</feature>
<keyword evidence="13" id="KW-1015">Disulfide bond</keyword>
<evidence type="ECO:0000256" key="9">
    <source>
        <dbReference type="ARBA" id="ARBA00022989"/>
    </source>
</evidence>
<evidence type="ECO:0000313" key="16">
    <source>
        <dbReference type="EMBL" id="KAE8254541.1"/>
    </source>
</evidence>
<dbReference type="InterPro" id="IPR039799">
    <property type="entry name" value="ALR/ERV"/>
</dbReference>
<feature type="transmembrane region" description="Helical" evidence="14">
    <location>
        <begin position="28"/>
        <end position="49"/>
    </location>
</feature>
<evidence type="ECO:0000256" key="4">
    <source>
        <dbReference type="ARBA" id="ARBA00008370"/>
    </source>
</evidence>
<evidence type="ECO:0000256" key="6">
    <source>
        <dbReference type="ARBA" id="ARBA00022692"/>
    </source>
</evidence>
<dbReference type="Gene3D" id="4.10.320.60">
    <property type="match status" value="1"/>
</dbReference>